<feature type="non-terminal residue" evidence="2">
    <location>
        <position position="1"/>
    </location>
</feature>
<feature type="compositionally biased region" description="Basic and acidic residues" evidence="1">
    <location>
        <begin position="11"/>
        <end position="58"/>
    </location>
</feature>
<evidence type="ECO:0000313" key="3">
    <source>
        <dbReference type="Proteomes" id="UP000023152"/>
    </source>
</evidence>
<evidence type="ECO:0000256" key="1">
    <source>
        <dbReference type="SAM" id="MobiDB-lite"/>
    </source>
</evidence>
<dbReference type="Proteomes" id="UP000023152">
    <property type="component" value="Unassembled WGS sequence"/>
</dbReference>
<feature type="compositionally biased region" description="Basic and acidic residues" evidence="1">
    <location>
        <begin position="72"/>
        <end position="81"/>
    </location>
</feature>
<comment type="caution">
    <text evidence="2">The sequence shown here is derived from an EMBL/GenBank/DDBJ whole genome shotgun (WGS) entry which is preliminary data.</text>
</comment>
<feature type="compositionally biased region" description="Basic residues" evidence="1">
    <location>
        <begin position="1"/>
        <end position="10"/>
    </location>
</feature>
<accession>X6N6S1</accession>
<feature type="compositionally biased region" description="Polar residues" evidence="1">
    <location>
        <begin position="82"/>
        <end position="91"/>
    </location>
</feature>
<evidence type="ECO:0000313" key="2">
    <source>
        <dbReference type="EMBL" id="ETO21633.1"/>
    </source>
</evidence>
<feature type="region of interest" description="Disordered" evidence="1">
    <location>
        <begin position="1"/>
        <end position="95"/>
    </location>
</feature>
<feature type="compositionally biased region" description="Polar residues" evidence="1">
    <location>
        <begin position="59"/>
        <end position="71"/>
    </location>
</feature>
<protein>
    <submittedName>
        <fullName evidence="2">Protein binding protein</fullName>
    </submittedName>
</protein>
<name>X6N6S1_RETFI</name>
<sequence length="126" mass="15080">ISVHERRQRWLSREKVKEEERKRKEEEERQEKQRIEEEMRRHALEMERVKQAKQKESASNDTANDTVNDTINDTKEEEVKSTDTNSNPTTVQKKKGYDSLDDLTWSESESDHIQIQHFLVQPTKKV</sequence>
<reference evidence="2 3" key="1">
    <citation type="journal article" date="2013" name="Curr. Biol.">
        <title>The Genome of the Foraminiferan Reticulomyxa filosa.</title>
        <authorList>
            <person name="Glockner G."/>
            <person name="Hulsmann N."/>
            <person name="Schleicher M."/>
            <person name="Noegel A.A."/>
            <person name="Eichinger L."/>
            <person name="Gallinger C."/>
            <person name="Pawlowski J."/>
            <person name="Sierra R."/>
            <person name="Euteneuer U."/>
            <person name="Pillet L."/>
            <person name="Moustafa A."/>
            <person name="Platzer M."/>
            <person name="Groth M."/>
            <person name="Szafranski K."/>
            <person name="Schliwa M."/>
        </authorList>
    </citation>
    <scope>NUCLEOTIDE SEQUENCE [LARGE SCALE GENOMIC DNA]</scope>
</reference>
<keyword evidence="3" id="KW-1185">Reference proteome</keyword>
<organism evidence="2 3">
    <name type="scientific">Reticulomyxa filosa</name>
    <dbReference type="NCBI Taxonomy" id="46433"/>
    <lineage>
        <taxon>Eukaryota</taxon>
        <taxon>Sar</taxon>
        <taxon>Rhizaria</taxon>
        <taxon>Retaria</taxon>
        <taxon>Foraminifera</taxon>
        <taxon>Monothalamids</taxon>
        <taxon>Reticulomyxidae</taxon>
        <taxon>Reticulomyxa</taxon>
    </lineage>
</organism>
<dbReference type="AlphaFoldDB" id="X6N6S1"/>
<dbReference type="EMBL" id="ASPP01011439">
    <property type="protein sequence ID" value="ETO21633.1"/>
    <property type="molecule type" value="Genomic_DNA"/>
</dbReference>
<gene>
    <name evidence="2" type="ORF">RFI_15571</name>
</gene>
<proteinExistence type="predicted"/>